<reference evidence="10 11" key="1">
    <citation type="submission" date="2022-04" db="EMBL/GenBank/DDBJ databases">
        <title>Genome sequence of soybean root-associated Caulobacter segnis RL271.</title>
        <authorList>
            <person name="Longley R."/>
            <person name="Bonito G."/>
            <person name="Trigodet F."/>
            <person name="Crosson S."/>
            <person name="Fiebig A."/>
        </authorList>
    </citation>
    <scope>NUCLEOTIDE SEQUENCE [LARGE SCALE GENOMIC DNA]</scope>
    <source>
        <strain evidence="10 11">RL271</strain>
    </source>
</reference>
<accession>A0ABY4ZS80</accession>
<evidence type="ECO:0000259" key="9">
    <source>
        <dbReference type="PROSITE" id="PS50110"/>
    </source>
</evidence>
<sequence>MTFRGVEGATSRAAFGGEMRLKTSRGCFWSKALALGLLALALIPFCTTGVARAESRVERLRALGEEIRAHHGRLSPTDIEAVGKAAMSTSGRARLYGLWRTLSYYRNNGQDADFERWADEGRRVAARDKDAPLQAVISVLSASKTAMSAPGRQIDFTLLARLVHQNKDVDHVVELERLRLEANQDQWAAATRSGAKLLAATHDEPMALPIAAEAHTLLSRVSADLGDDRGALEHLADAIAIDRQTGADTQDAERVYNLSLLALKAGEFASAEMLWRLHGEVIATSGGPRAPFFHAYLCAAIADAQSQPSRVLTCLQPVASALDRADDSWTLSALRLRLAAHARTGDAAGARGDLLRLQGAPARLKDDDASDQLSRAYVLRAEGKGLAAFEAMDLSRRRTLWRLHEDHQRRIADIAGALQTTLDAERDKGQRAEREAQVQSRLSLAWSLVAGLLGIVALGAVTFVFQQRRTARALAQARERAEAASQAKSTFLATMSHELRTPLNGMLGLAQTLKLEPLEPGEREQVELIEDSGRNLLTLLNDVLDLSKIEAGKLRIAPLRADLGRKCERMVRIYGVLAADKGITLTLDIDKDIPPTLIFDPVRVRQCLSNLLSNAIKFTETGGVTLRLRCRPSGDHEVIARISISDTGIGMSPEACTRLFGAFEQADATTAHRFGGTGLGLNITRRLAKLMGGDVTVESQAGAGSTFTLSFRCQVPTVDAPSASRGHDVSTPLPSNLKILLVEDHPVNRKVIGLMLTALECQLAEAENGQVALDRLATEPFDLILMDVNMPVLGGLEATRRVRAELGLDAIPIIGLTADAMDHQVQACLDAGMTDVVIKPVELAALLSSMGRVMGAARTIAALT</sequence>
<dbReference type="Gene3D" id="3.40.50.2300">
    <property type="match status" value="1"/>
</dbReference>
<feature type="domain" description="Histidine kinase" evidence="8">
    <location>
        <begin position="494"/>
        <end position="715"/>
    </location>
</feature>
<dbReference type="SUPFAM" id="SSF52172">
    <property type="entry name" value="CheY-like"/>
    <property type="match status" value="1"/>
</dbReference>
<evidence type="ECO:0000256" key="2">
    <source>
        <dbReference type="ARBA" id="ARBA00012438"/>
    </source>
</evidence>
<organism evidence="10 11">
    <name type="scientific">Caulobacter segnis</name>
    <dbReference type="NCBI Taxonomy" id="88688"/>
    <lineage>
        <taxon>Bacteria</taxon>
        <taxon>Pseudomonadati</taxon>
        <taxon>Pseudomonadota</taxon>
        <taxon>Alphaproteobacteria</taxon>
        <taxon>Caulobacterales</taxon>
        <taxon>Caulobacteraceae</taxon>
        <taxon>Caulobacter</taxon>
    </lineage>
</organism>
<dbReference type="PROSITE" id="PS50109">
    <property type="entry name" value="HIS_KIN"/>
    <property type="match status" value="1"/>
</dbReference>
<dbReference type="InterPro" id="IPR001789">
    <property type="entry name" value="Sig_transdc_resp-reg_receiver"/>
</dbReference>
<dbReference type="InterPro" id="IPR005467">
    <property type="entry name" value="His_kinase_dom"/>
</dbReference>
<gene>
    <name evidence="10" type="ORF">MZV50_23405</name>
</gene>
<dbReference type="PANTHER" id="PTHR43047">
    <property type="entry name" value="TWO-COMPONENT HISTIDINE PROTEIN KINASE"/>
    <property type="match status" value="1"/>
</dbReference>
<proteinExistence type="predicted"/>
<evidence type="ECO:0000256" key="7">
    <source>
        <dbReference type="SAM" id="Phobius"/>
    </source>
</evidence>
<protein>
    <recommendedName>
        <fullName evidence="2">histidine kinase</fullName>
        <ecNumber evidence="2">2.7.13.3</ecNumber>
    </recommendedName>
</protein>
<evidence type="ECO:0000256" key="5">
    <source>
        <dbReference type="ARBA" id="ARBA00022777"/>
    </source>
</evidence>
<dbReference type="CDD" id="cd00082">
    <property type="entry name" value="HisKA"/>
    <property type="match status" value="1"/>
</dbReference>
<keyword evidence="11" id="KW-1185">Reference proteome</keyword>
<dbReference type="Pfam" id="PF00512">
    <property type="entry name" value="HisKA"/>
    <property type="match status" value="1"/>
</dbReference>
<comment type="catalytic activity">
    <reaction evidence="1">
        <text>ATP + protein L-histidine = ADP + protein N-phospho-L-histidine.</text>
        <dbReference type="EC" id="2.7.13.3"/>
    </reaction>
</comment>
<keyword evidence="10" id="KW-0547">Nucleotide-binding</keyword>
<dbReference type="PRINTS" id="PR00344">
    <property type="entry name" value="BCTRLSENSOR"/>
</dbReference>
<dbReference type="SMART" id="SM00387">
    <property type="entry name" value="HATPase_c"/>
    <property type="match status" value="1"/>
</dbReference>
<name>A0ABY4ZS80_9CAUL</name>
<dbReference type="Pfam" id="PF02518">
    <property type="entry name" value="HATPase_c"/>
    <property type="match status" value="1"/>
</dbReference>
<evidence type="ECO:0000256" key="1">
    <source>
        <dbReference type="ARBA" id="ARBA00000085"/>
    </source>
</evidence>
<dbReference type="InterPro" id="IPR036097">
    <property type="entry name" value="HisK_dim/P_sf"/>
</dbReference>
<evidence type="ECO:0000256" key="4">
    <source>
        <dbReference type="ARBA" id="ARBA00022679"/>
    </source>
</evidence>
<evidence type="ECO:0000313" key="10">
    <source>
        <dbReference type="EMBL" id="USQ95458.1"/>
    </source>
</evidence>
<dbReference type="CDD" id="cd16922">
    <property type="entry name" value="HATPase_EvgS-ArcB-TorS-like"/>
    <property type="match status" value="1"/>
</dbReference>
<dbReference type="GO" id="GO:0005524">
    <property type="term" value="F:ATP binding"/>
    <property type="evidence" value="ECO:0007669"/>
    <property type="project" value="UniProtKB-KW"/>
</dbReference>
<dbReference type="InterPro" id="IPR004358">
    <property type="entry name" value="Sig_transdc_His_kin-like_C"/>
</dbReference>
<keyword evidence="7" id="KW-0812">Transmembrane</keyword>
<dbReference type="InterPro" id="IPR036890">
    <property type="entry name" value="HATPase_C_sf"/>
</dbReference>
<dbReference type="Proteomes" id="UP001057520">
    <property type="component" value="Chromosome"/>
</dbReference>
<dbReference type="PANTHER" id="PTHR43047:SF72">
    <property type="entry name" value="OSMOSENSING HISTIDINE PROTEIN KINASE SLN1"/>
    <property type="match status" value="1"/>
</dbReference>
<evidence type="ECO:0000259" key="8">
    <source>
        <dbReference type="PROSITE" id="PS50109"/>
    </source>
</evidence>
<evidence type="ECO:0000313" key="11">
    <source>
        <dbReference type="Proteomes" id="UP001057520"/>
    </source>
</evidence>
<evidence type="ECO:0000256" key="3">
    <source>
        <dbReference type="ARBA" id="ARBA00022553"/>
    </source>
</evidence>
<evidence type="ECO:0000256" key="6">
    <source>
        <dbReference type="PROSITE-ProRule" id="PRU00169"/>
    </source>
</evidence>
<keyword evidence="4" id="KW-0808">Transferase</keyword>
<feature type="domain" description="Response regulatory" evidence="9">
    <location>
        <begin position="738"/>
        <end position="854"/>
    </location>
</feature>
<dbReference type="EMBL" id="CP096040">
    <property type="protein sequence ID" value="USQ95458.1"/>
    <property type="molecule type" value="Genomic_DNA"/>
</dbReference>
<dbReference type="CDD" id="cd17546">
    <property type="entry name" value="REC_hyHK_CKI1_RcsC-like"/>
    <property type="match status" value="1"/>
</dbReference>
<feature type="modified residue" description="4-aspartylphosphate" evidence="6">
    <location>
        <position position="787"/>
    </location>
</feature>
<dbReference type="EC" id="2.7.13.3" evidence="2"/>
<dbReference type="SMART" id="SM00448">
    <property type="entry name" value="REC"/>
    <property type="match status" value="1"/>
</dbReference>
<keyword evidence="10" id="KW-0067">ATP-binding</keyword>
<dbReference type="SMART" id="SM00388">
    <property type="entry name" value="HisKA"/>
    <property type="match status" value="1"/>
</dbReference>
<feature type="transmembrane region" description="Helical" evidence="7">
    <location>
        <begin position="444"/>
        <end position="465"/>
    </location>
</feature>
<keyword evidence="7" id="KW-1133">Transmembrane helix</keyword>
<dbReference type="PROSITE" id="PS50110">
    <property type="entry name" value="RESPONSE_REGULATORY"/>
    <property type="match status" value="1"/>
</dbReference>
<dbReference type="Gene3D" id="3.30.565.10">
    <property type="entry name" value="Histidine kinase-like ATPase, C-terminal domain"/>
    <property type="match status" value="1"/>
</dbReference>
<dbReference type="SUPFAM" id="SSF47384">
    <property type="entry name" value="Homodimeric domain of signal transducing histidine kinase"/>
    <property type="match status" value="1"/>
</dbReference>
<dbReference type="InterPro" id="IPR003594">
    <property type="entry name" value="HATPase_dom"/>
</dbReference>
<dbReference type="Gene3D" id="1.10.287.130">
    <property type="match status" value="1"/>
</dbReference>
<keyword evidence="5" id="KW-0418">Kinase</keyword>
<dbReference type="Pfam" id="PF00072">
    <property type="entry name" value="Response_reg"/>
    <property type="match status" value="1"/>
</dbReference>
<dbReference type="InterPro" id="IPR011006">
    <property type="entry name" value="CheY-like_superfamily"/>
</dbReference>
<dbReference type="InterPro" id="IPR003661">
    <property type="entry name" value="HisK_dim/P_dom"/>
</dbReference>
<keyword evidence="3 6" id="KW-0597">Phosphoprotein</keyword>
<keyword evidence="7" id="KW-0472">Membrane</keyword>
<dbReference type="SUPFAM" id="SSF55874">
    <property type="entry name" value="ATPase domain of HSP90 chaperone/DNA topoisomerase II/histidine kinase"/>
    <property type="match status" value="1"/>
</dbReference>